<organism evidence="7 8">
    <name type="scientific">Pinctada imbricata</name>
    <name type="common">Atlantic pearl-oyster</name>
    <name type="synonym">Pinctada martensii</name>
    <dbReference type="NCBI Taxonomy" id="66713"/>
    <lineage>
        <taxon>Eukaryota</taxon>
        <taxon>Metazoa</taxon>
        <taxon>Spiralia</taxon>
        <taxon>Lophotrochozoa</taxon>
        <taxon>Mollusca</taxon>
        <taxon>Bivalvia</taxon>
        <taxon>Autobranchia</taxon>
        <taxon>Pteriomorphia</taxon>
        <taxon>Pterioida</taxon>
        <taxon>Pterioidea</taxon>
        <taxon>Pteriidae</taxon>
        <taxon>Pinctada</taxon>
    </lineage>
</organism>
<evidence type="ECO:0000256" key="1">
    <source>
        <dbReference type="ARBA" id="ARBA00022490"/>
    </source>
</evidence>
<dbReference type="GO" id="GO:0016282">
    <property type="term" value="C:eukaryotic 43S preinitiation complex"/>
    <property type="evidence" value="ECO:0007669"/>
    <property type="project" value="UniProtKB-UniRule"/>
</dbReference>
<dbReference type="GO" id="GO:0003743">
    <property type="term" value="F:translation initiation factor activity"/>
    <property type="evidence" value="ECO:0007669"/>
    <property type="project" value="UniProtKB-UniRule"/>
</dbReference>
<evidence type="ECO:0000256" key="5">
    <source>
        <dbReference type="SAM" id="MobiDB-lite"/>
    </source>
</evidence>
<dbReference type="SUPFAM" id="SSF53098">
    <property type="entry name" value="Ribonuclease H-like"/>
    <property type="match status" value="1"/>
</dbReference>
<feature type="domain" description="PCI" evidence="6">
    <location>
        <begin position="694"/>
        <end position="870"/>
    </location>
</feature>
<dbReference type="InterPro" id="IPR008905">
    <property type="entry name" value="EIF3C_N_dom"/>
</dbReference>
<dbReference type="PANTHER" id="PTHR13937">
    <property type="entry name" value="EUKARYOTIC TRANSLATION INITATION FACTOR 3, SUBUNIT 8 EIF3S8 -RELATED"/>
    <property type="match status" value="1"/>
</dbReference>
<keyword evidence="8" id="KW-1185">Reference proteome</keyword>
<dbReference type="SMART" id="SM00088">
    <property type="entry name" value="PINT"/>
    <property type="match status" value="1"/>
</dbReference>
<evidence type="ECO:0000313" key="7">
    <source>
        <dbReference type="EMBL" id="KAK3083244.1"/>
    </source>
</evidence>
<evidence type="ECO:0000256" key="2">
    <source>
        <dbReference type="ARBA" id="ARBA00022540"/>
    </source>
</evidence>
<comment type="subunit">
    <text evidence="4">Component of the eukaryotic translation initiation factor 3 (eIF-3) complex.</text>
</comment>
<evidence type="ECO:0000259" key="6">
    <source>
        <dbReference type="PROSITE" id="PS50250"/>
    </source>
</evidence>
<dbReference type="Pfam" id="PF26569">
    <property type="entry name" value="EIF3CL_C"/>
    <property type="match status" value="1"/>
</dbReference>
<comment type="similarity">
    <text evidence="4">Belongs to the eIF-3 subunit C family.</text>
</comment>
<evidence type="ECO:0000313" key="8">
    <source>
        <dbReference type="Proteomes" id="UP001186944"/>
    </source>
</evidence>
<keyword evidence="2 4" id="KW-0396">Initiation factor</keyword>
<feature type="compositionally biased region" description="Basic residues" evidence="5">
    <location>
        <begin position="319"/>
        <end position="331"/>
    </location>
</feature>
<dbReference type="GO" id="GO:0001732">
    <property type="term" value="P:formation of cytoplasmic translation initiation complex"/>
    <property type="evidence" value="ECO:0007669"/>
    <property type="project" value="UniProtKB-UniRule"/>
</dbReference>
<dbReference type="InterPro" id="IPR000717">
    <property type="entry name" value="PCI_dom"/>
</dbReference>
<feature type="compositionally biased region" description="Acidic residues" evidence="5">
    <location>
        <begin position="219"/>
        <end position="242"/>
    </location>
</feature>
<feature type="compositionally biased region" description="Basic and acidic residues" evidence="5">
    <location>
        <begin position="243"/>
        <end position="269"/>
    </location>
</feature>
<dbReference type="GO" id="GO:0005852">
    <property type="term" value="C:eukaryotic translation initiation factor 3 complex"/>
    <property type="evidence" value="ECO:0007669"/>
    <property type="project" value="UniProtKB-UniRule"/>
</dbReference>
<sequence>MDLYFRAKWTYYMPSASRAEIPRPELPVILELLGDTEKLGSFRHILTSLGRVKYSTMSRFFRGSDSESESSSSGDEIETRPGQTVRPAYAFSDDEEETKRVVRSAKDKRHDELREIMRKMNNHKKIKDMSSVLTDFEDLGKAYEKGKKVFDKESQQIPRFYIRCLVSLEDFVNECWEDREGRKQMSKNNAKGLTTLRQKLRKYNRDFESQIQEYRENPDEGDDDAEQEAADSEDEDDDEDVADFGKDAQKAKVSEDVKPKAADTKKFQMDDDDDDDDIDWDMSSDSSSSSEDEAEGPGQTVYTAAMFLKKQPGEEKKDKKERKEKKERRKKEKDDDEGEWEEVTKGAPMVKETPKMFAKDTEVNHEAVTKKLSEIISARGKKGTDRNEQIDLLQELRSIALANNLGPAMALKIMFNIISAIFDYNPNIATCMRGEMWEKCLSEVNQILTMCEGNQDINVSENISDESEQLATMPYRVRGCVLTVLERMDEEFIKMLQACDAHSTEYVERLKDESKVCELLDRLQVYLQGKATTEETCRVYLRRIEHLYYKCDHKIYGETKVVDKSQMEMEEMCKFIYAKDSTDRLRTRSMLCQIYHHALHDRWYKARDLMLMSHLQDTIQHSDVPTQILYNRTMVQLGICAFRQGMIRDAHNALVDIQSGGRAKELLAQGLLLQRQHERTPEQEKIEKRRLLPYHMHINLELLECVYLVSAMLIEIPYMAAHEMDARRRMISKNFHHVLRMSERQTLTGPPESMREHVVAASKAMKTGNWKECKNYIINEKMDAKVWELFFQSDKVKDMITNKIQEESLRTYLFTYSSVYDSLSLLTLAEMFELDQTVVHSIISKMIINEELMASLDEPTQTVIMHRTEPTRLQSLALQLSEKVSQLVDNNERINELKQGNLFYQKPGRTGKSQPHIKDLQRPRIGKPCRGLQIFDTRVGFLLFQHLSSCLSFPSISYDSEFSSSEFLESLSNVAEQDLNQRLQASPIITVMSDESTDISNTKRLVVYAQVISEDMVPSTLYVTNIECKDATGRGIATALQEELERRGVPASKVMSTGSDGASAMTGKQNGAAALMQRENPHMVNVHCVAHRLALCTSQAAANIPQLQSHQQVLTDLFYYFKGSAKRQEKLKEVQTILDDPQLIIKEIHSVRWLSYFCALSTVQRILDSLLTYLAEVDGNKDPKAAGLRKKIASETFISITYMMMDAMAPVTILSQFFQTENVDLALVKVKLELCIGDLEKVKTMDSPYILSLKEDLKPGMFKGHLISNTNLNLQALTERFIDAMKDNIASRFPSNDLLSSFSVLALRPVSFLDSKELEEFGTEEMDILCQFYGEKQTVKWKEEKVTKSNTSEPIIDVAETK</sequence>
<dbReference type="InterPro" id="IPR012337">
    <property type="entry name" value="RNaseH-like_sf"/>
</dbReference>
<evidence type="ECO:0000256" key="4">
    <source>
        <dbReference type="HAMAP-Rule" id="MF_03002"/>
    </source>
</evidence>
<dbReference type="Pfam" id="PF01399">
    <property type="entry name" value="PCI"/>
    <property type="match status" value="1"/>
</dbReference>
<comment type="function">
    <text evidence="4">Component of the eukaryotic translation initiation factor 3 (eIF-3) complex, which is involved in protein synthesis of a specialized repertoire of mRNAs and, together with other initiation factors, stimulates binding of mRNA and methionyl-tRNAi to the 40S ribosome. The eIF-3 complex specifically targets and initiates translation of a subset of mRNAs involved in cell proliferation.</text>
</comment>
<keyword evidence="1 4" id="KW-0963">Cytoplasm</keyword>
<dbReference type="Proteomes" id="UP001186944">
    <property type="component" value="Unassembled WGS sequence"/>
</dbReference>
<feature type="compositionally biased region" description="Low complexity" evidence="5">
    <location>
        <begin position="62"/>
        <end position="74"/>
    </location>
</feature>
<dbReference type="GO" id="GO:0003723">
    <property type="term" value="F:RNA binding"/>
    <property type="evidence" value="ECO:0007669"/>
    <property type="project" value="InterPro"/>
</dbReference>
<dbReference type="Pfam" id="PF05470">
    <property type="entry name" value="eIF-3c_N"/>
    <property type="match status" value="1"/>
</dbReference>
<feature type="compositionally biased region" description="Acidic residues" evidence="5">
    <location>
        <begin position="270"/>
        <end position="282"/>
    </location>
</feature>
<name>A0AA88XDF0_PINIB</name>
<keyword evidence="3 4" id="KW-0648">Protein biosynthesis</keyword>
<evidence type="ECO:0000256" key="3">
    <source>
        <dbReference type="ARBA" id="ARBA00022917"/>
    </source>
</evidence>
<feature type="compositionally biased region" description="Basic and acidic residues" evidence="5">
    <location>
        <begin position="97"/>
        <end position="108"/>
    </location>
</feature>
<feature type="region of interest" description="Disordered" evidence="5">
    <location>
        <begin position="62"/>
        <end position="108"/>
    </location>
</feature>
<dbReference type="SUPFAM" id="SSF46785">
    <property type="entry name" value="Winged helix' DNA-binding domain"/>
    <property type="match status" value="1"/>
</dbReference>
<dbReference type="EMBL" id="VSWD01000014">
    <property type="protein sequence ID" value="KAK3083244.1"/>
    <property type="molecule type" value="Genomic_DNA"/>
</dbReference>
<dbReference type="PROSITE" id="PS50250">
    <property type="entry name" value="PCI"/>
    <property type="match status" value="1"/>
</dbReference>
<reference evidence="7" key="1">
    <citation type="submission" date="2019-08" db="EMBL/GenBank/DDBJ databases">
        <title>The improved chromosome-level genome for the pearl oyster Pinctada fucata martensii using PacBio sequencing and Hi-C.</title>
        <authorList>
            <person name="Zheng Z."/>
        </authorList>
    </citation>
    <scope>NUCLEOTIDE SEQUENCE</scope>
    <source>
        <strain evidence="7">ZZ-2019</strain>
        <tissue evidence="7">Adductor muscle</tissue>
    </source>
</reference>
<dbReference type="GO" id="GO:0031369">
    <property type="term" value="F:translation initiation factor binding"/>
    <property type="evidence" value="ECO:0007669"/>
    <property type="project" value="InterPro"/>
</dbReference>
<dbReference type="GO" id="GO:0033290">
    <property type="term" value="C:eukaryotic 48S preinitiation complex"/>
    <property type="evidence" value="ECO:0007669"/>
    <property type="project" value="UniProtKB-UniRule"/>
</dbReference>
<protein>
    <recommendedName>
        <fullName evidence="4">Eukaryotic translation initiation factor 3 subunit C</fullName>
        <shortName evidence="4">eIF3c</shortName>
    </recommendedName>
    <alternativeName>
        <fullName evidence="4">Eukaryotic translation initiation factor 3 subunit 8</fullName>
    </alternativeName>
</protein>
<accession>A0AA88XDF0</accession>
<dbReference type="PANTHER" id="PTHR13937:SF0">
    <property type="entry name" value="EUKARYOTIC TRANSLATION INITIATION FACTOR 3 SUBUNIT C-RELATED"/>
    <property type="match status" value="1"/>
</dbReference>
<dbReference type="InterPro" id="IPR027516">
    <property type="entry name" value="EIF3C"/>
</dbReference>
<proteinExistence type="inferred from homology"/>
<gene>
    <name evidence="7" type="ORF">FSP39_017594</name>
</gene>
<feature type="region of interest" description="Disordered" evidence="5">
    <location>
        <begin position="213"/>
        <end position="349"/>
    </location>
</feature>
<dbReference type="InterPro" id="IPR058999">
    <property type="entry name" value="EIF3CL_C"/>
</dbReference>
<comment type="subcellular location">
    <subcellularLocation>
        <location evidence="4">Cytoplasm</location>
    </subcellularLocation>
</comment>
<comment type="caution">
    <text evidence="7">The sequence shown here is derived from an EMBL/GenBank/DDBJ whole genome shotgun (WGS) entry which is preliminary data.</text>
</comment>
<dbReference type="FunFam" id="1.10.10.10:FF:000300">
    <property type="entry name" value="Eukaryotic translation initiation factor 3 subunit C"/>
    <property type="match status" value="1"/>
</dbReference>
<dbReference type="HAMAP" id="MF_03002">
    <property type="entry name" value="eIF3c"/>
    <property type="match status" value="1"/>
</dbReference>
<dbReference type="InterPro" id="IPR036390">
    <property type="entry name" value="WH_DNA-bd_sf"/>
</dbReference>